<keyword evidence="2" id="KW-0175">Coiled coil</keyword>
<dbReference type="InterPro" id="IPR058647">
    <property type="entry name" value="BSH_CzcB-like"/>
</dbReference>
<dbReference type="Proteomes" id="UP001201463">
    <property type="component" value="Unassembled WGS sequence"/>
</dbReference>
<dbReference type="SUPFAM" id="SSF111369">
    <property type="entry name" value="HlyD-like secretion proteins"/>
    <property type="match status" value="1"/>
</dbReference>
<dbReference type="InterPro" id="IPR050465">
    <property type="entry name" value="UPF0194_transport"/>
</dbReference>
<feature type="domain" description="CzcB-like barrel-sandwich hybrid" evidence="3">
    <location>
        <begin position="345"/>
        <end position="466"/>
    </location>
</feature>
<dbReference type="PANTHER" id="PTHR32347:SF23">
    <property type="entry name" value="BLL5650 PROTEIN"/>
    <property type="match status" value="1"/>
</dbReference>
<dbReference type="EMBL" id="JAJTWT010000013">
    <property type="protein sequence ID" value="MCE4540134.1"/>
    <property type="molecule type" value="Genomic_DNA"/>
</dbReference>
<dbReference type="Gene3D" id="2.40.30.170">
    <property type="match status" value="1"/>
</dbReference>
<reference evidence="4 5" key="1">
    <citation type="submission" date="2021-12" db="EMBL/GenBank/DDBJ databases">
        <title>Genome seq of p7.</title>
        <authorList>
            <person name="Seo T."/>
        </authorList>
    </citation>
    <scope>NUCLEOTIDE SEQUENCE [LARGE SCALE GENOMIC DNA]</scope>
    <source>
        <strain evidence="4 5">P7</strain>
    </source>
</reference>
<evidence type="ECO:0000313" key="4">
    <source>
        <dbReference type="EMBL" id="MCE4540134.1"/>
    </source>
</evidence>
<evidence type="ECO:0000256" key="2">
    <source>
        <dbReference type="ARBA" id="ARBA00023054"/>
    </source>
</evidence>
<dbReference type="Gene3D" id="2.40.50.100">
    <property type="match status" value="1"/>
</dbReference>
<name>A0ABS8XNC9_9BURK</name>
<proteinExistence type="predicted"/>
<evidence type="ECO:0000259" key="3">
    <source>
        <dbReference type="Pfam" id="PF25973"/>
    </source>
</evidence>
<dbReference type="PANTHER" id="PTHR32347">
    <property type="entry name" value="EFFLUX SYSTEM COMPONENT YKNX-RELATED"/>
    <property type="match status" value="1"/>
</dbReference>
<gene>
    <name evidence="4" type="ORF">LXT12_23050</name>
</gene>
<comment type="caution">
    <text evidence="4">The sequence shown here is derived from an EMBL/GenBank/DDBJ whole genome shotgun (WGS) entry which is preliminary data.</text>
</comment>
<keyword evidence="5" id="KW-1185">Reference proteome</keyword>
<organism evidence="4 5">
    <name type="scientific">Pelomonas caseinilytica</name>
    <dbReference type="NCBI Taxonomy" id="2906763"/>
    <lineage>
        <taxon>Bacteria</taxon>
        <taxon>Pseudomonadati</taxon>
        <taxon>Pseudomonadota</taxon>
        <taxon>Betaproteobacteria</taxon>
        <taxon>Burkholderiales</taxon>
        <taxon>Sphaerotilaceae</taxon>
        <taxon>Roseateles</taxon>
    </lineage>
</organism>
<dbReference type="RefSeq" id="WP_233394648.1">
    <property type="nucleotide sequence ID" value="NZ_JAJTWT010000013.1"/>
</dbReference>
<evidence type="ECO:0000256" key="1">
    <source>
        <dbReference type="ARBA" id="ARBA00004196"/>
    </source>
</evidence>
<accession>A0ABS8XNC9</accession>
<dbReference type="Pfam" id="PF25973">
    <property type="entry name" value="BSH_CzcB"/>
    <property type="match status" value="1"/>
</dbReference>
<evidence type="ECO:0000313" key="5">
    <source>
        <dbReference type="Proteomes" id="UP001201463"/>
    </source>
</evidence>
<protein>
    <submittedName>
        <fullName evidence="4">HlyD family efflux transporter periplasmic adaptor subunit</fullName>
    </submittedName>
</protein>
<sequence>MSSAGDHEAVLPPPSATPQAAELAPALALWLQRLHAAGLGCQGVALHAADAAWRAPFERADVADAWAEARARVTRDSPVALGRVPSGELLVATHLALPSGQPGIVGALLSPPHNDRSLQLLLLSLGWLQLTLSAASLAHNQRAAELLELMGHVASQKEARAAAQDWINRTAAWARRELPAEAELRLALFEARQDRVHWWVAADVAHAEAASAGVQAAGEIAQRAFVEGRELAERGAWALPLLDQGEVVAVLIAQGDANAAAQQVLRTSATLAEPLLRHWRTAELPLPVLAWRALRRVAGRLRGPGHWAWKGGAVAAVLTLAVLLLVPVDDRVTAHTVIEGRARQLVTAPFEGFIAEVPVRPGDRVQRGQLLLRLDDRDLKLEQAKLRGERDQAAGRLRQAMADREAAGVALASAELQGVEGQLALVDAKLARTRLVAPMDGLIVTGDWVQQLGAPVELGKEMFEIASEGYRVVLHVPERDIARVRTGQRGVLRLSGQPQAGHDFELSRVTATASVQDGINGFRAEAAWLGEVPPLSPGMQGVAKVVVGSANLLTIWTRESIDWLRLKLWQYWI</sequence>
<comment type="subcellular location">
    <subcellularLocation>
        <location evidence="1">Cell envelope</location>
    </subcellularLocation>
</comment>